<dbReference type="SMART" id="SM00387">
    <property type="entry name" value="HATPase_c"/>
    <property type="match status" value="1"/>
</dbReference>
<dbReference type="InterPro" id="IPR050351">
    <property type="entry name" value="BphY/WalK/GraS-like"/>
</dbReference>
<dbReference type="SUPFAM" id="SSF47384">
    <property type="entry name" value="Homodimeric domain of signal transducing histidine kinase"/>
    <property type="match status" value="1"/>
</dbReference>
<keyword evidence="10" id="KW-0472">Membrane</keyword>
<keyword evidence="4" id="KW-0597">Phosphoprotein</keyword>
<evidence type="ECO:0000256" key="5">
    <source>
        <dbReference type="ARBA" id="ARBA00022679"/>
    </source>
</evidence>
<keyword evidence="10" id="KW-1133">Transmembrane helix</keyword>
<feature type="domain" description="Histidine kinase" evidence="11">
    <location>
        <begin position="361"/>
        <end position="580"/>
    </location>
</feature>
<gene>
    <name evidence="12" type="ORF">BPA01_17300</name>
</gene>
<dbReference type="InterPro" id="IPR005467">
    <property type="entry name" value="His_kinase_dom"/>
</dbReference>
<keyword evidence="5" id="KW-0808">Transferase</keyword>
<evidence type="ECO:0000256" key="9">
    <source>
        <dbReference type="ARBA" id="ARBA00023012"/>
    </source>
</evidence>
<dbReference type="InterPro" id="IPR036097">
    <property type="entry name" value="HisK_dim/P_sf"/>
</dbReference>
<evidence type="ECO:0000256" key="4">
    <source>
        <dbReference type="ARBA" id="ARBA00022553"/>
    </source>
</evidence>
<dbReference type="Gene3D" id="1.10.287.130">
    <property type="match status" value="1"/>
</dbReference>
<dbReference type="EMBL" id="BJMH01000006">
    <property type="protein sequence ID" value="GEB32150.1"/>
    <property type="molecule type" value="Genomic_DNA"/>
</dbReference>
<evidence type="ECO:0000256" key="1">
    <source>
        <dbReference type="ARBA" id="ARBA00000085"/>
    </source>
</evidence>
<comment type="catalytic activity">
    <reaction evidence="1">
        <text>ATP + protein L-histidine = ADP + protein N-phospho-L-histidine.</text>
        <dbReference type="EC" id="2.7.13.3"/>
    </reaction>
</comment>
<dbReference type="InterPro" id="IPR003661">
    <property type="entry name" value="HisK_dim/P_dom"/>
</dbReference>
<dbReference type="GO" id="GO:0005524">
    <property type="term" value="F:ATP binding"/>
    <property type="evidence" value="ECO:0007669"/>
    <property type="project" value="UniProtKB-KW"/>
</dbReference>
<dbReference type="GO" id="GO:0004721">
    <property type="term" value="F:phosphoprotein phosphatase activity"/>
    <property type="evidence" value="ECO:0007669"/>
    <property type="project" value="TreeGrafter"/>
</dbReference>
<dbReference type="Gene3D" id="3.30.565.10">
    <property type="entry name" value="Histidine kinase-like ATPase, C-terminal domain"/>
    <property type="match status" value="1"/>
</dbReference>
<dbReference type="InterPro" id="IPR004358">
    <property type="entry name" value="Sig_transdc_His_kin-like_C"/>
</dbReference>
<feature type="transmembrane region" description="Helical" evidence="10">
    <location>
        <begin position="255"/>
        <end position="280"/>
    </location>
</feature>
<dbReference type="Proteomes" id="UP000316882">
    <property type="component" value="Unassembled WGS sequence"/>
</dbReference>
<comment type="subcellular location">
    <subcellularLocation>
        <location evidence="2">Cell membrane</location>
        <topology evidence="2">Multi-pass membrane protein</topology>
    </subcellularLocation>
</comment>
<proteinExistence type="predicted"/>
<dbReference type="PANTHER" id="PTHR45453:SF1">
    <property type="entry name" value="PHOSPHATE REGULON SENSOR PROTEIN PHOR"/>
    <property type="match status" value="1"/>
</dbReference>
<sequence>MNLRKKLIIQYVRQFFGFLLVLLLCLIGSLIVLGYRLMNEELETDLSRLVASDLRMQLEWEQDKISVNDRVKKSVDSHNGWLQIIDPKGTLLYAYRTPATIPQAYEPGEWITQTQNDQASAYYVKHWVVEQELSEQKVIVLYGTPAPENALMAQLLAAKPTAGSPVPAELANSFSLEKGWYAIYDRQGKLVAEYNAADAAKQLDLIPILQNGKESRNVPVITTSRYDKASGFTYIVGVANPWYRPGAAAESVDNMIAYSFLQVGAVLIVSVLLAGSWYALRVGKPLLHMVNWLGNLAQGRYAEPIGKNGRRIGTTRKGKRKKSFAVFQDIFDALAKLSHTLQTNEERQKDIEKTREEWISGLSHDLKTPLSSIFGYATMLESEQYEWGRAEVNQFGRTIREKADYMNGLIEDLNLTYRLKNHALPLMKEPVSVVEAIRRMTADLVNEPSASGHEIEFEAQEEKIVALLDPKWFSRIVINILTNAIRHTPKGTLVRVEVSLAAPDSFAVRIADNGPGMDEKTKASLFERYYRGGHTKEDTSGTGLGMAIAKQLVLAHAGNIEVKSEPGKGTEVVMMFPCQTQTASHGSLPTKT</sequence>
<organism evidence="12 13">
    <name type="scientific">Brevibacillus parabrevis</name>
    <dbReference type="NCBI Taxonomy" id="54914"/>
    <lineage>
        <taxon>Bacteria</taxon>
        <taxon>Bacillati</taxon>
        <taxon>Bacillota</taxon>
        <taxon>Bacilli</taxon>
        <taxon>Bacillales</taxon>
        <taxon>Paenibacillaceae</taxon>
        <taxon>Brevibacillus</taxon>
    </lineage>
</organism>
<evidence type="ECO:0000259" key="11">
    <source>
        <dbReference type="PROSITE" id="PS50109"/>
    </source>
</evidence>
<accession>A0A4Y3PC88</accession>
<dbReference type="SMART" id="SM00388">
    <property type="entry name" value="HisKA"/>
    <property type="match status" value="1"/>
</dbReference>
<dbReference type="EC" id="2.7.13.3" evidence="3"/>
<keyword evidence="7 12" id="KW-0418">Kinase</keyword>
<dbReference type="Pfam" id="PF00512">
    <property type="entry name" value="HisKA"/>
    <property type="match status" value="1"/>
</dbReference>
<dbReference type="FunFam" id="1.10.287.130:FF:000082">
    <property type="entry name" value="Sensor histidine kinase YvrG"/>
    <property type="match status" value="1"/>
</dbReference>
<keyword evidence="10" id="KW-0812">Transmembrane</keyword>
<dbReference type="GO" id="GO:0000155">
    <property type="term" value="F:phosphorelay sensor kinase activity"/>
    <property type="evidence" value="ECO:0007669"/>
    <property type="project" value="InterPro"/>
</dbReference>
<dbReference type="SUPFAM" id="SSF55874">
    <property type="entry name" value="ATPase domain of HSP90 chaperone/DNA topoisomerase II/histidine kinase"/>
    <property type="match status" value="1"/>
</dbReference>
<dbReference type="Pfam" id="PF02518">
    <property type="entry name" value="HATPase_c"/>
    <property type="match status" value="1"/>
</dbReference>
<evidence type="ECO:0000256" key="6">
    <source>
        <dbReference type="ARBA" id="ARBA00022741"/>
    </source>
</evidence>
<dbReference type="GO" id="GO:0016036">
    <property type="term" value="P:cellular response to phosphate starvation"/>
    <property type="evidence" value="ECO:0007669"/>
    <property type="project" value="TreeGrafter"/>
</dbReference>
<dbReference type="CDD" id="cd00082">
    <property type="entry name" value="HisKA"/>
    <property type="match status" value="1"/>
</dbReference>
<dbReference type="STRING" id="54914.AV540_01050"/>
<keyword evidence="6" id="KW-0547">Nucleotide-binding</keyword>
<evidence type="ECO:0000256" key="7">
    <source>
        <dbReference type="ARBA" id="ARBA00022777"/>
    </source>
</evidence>
<evidence type="ECO:0000313" key="12">
    <source>
        <dbReference type="EMBL" id="GEB32150.1"/>
    </source>
</evidence>
<dbReference type="FunFam" id="3.30.565.10:FF:000006">
    <property type="entry name" value="Sensor histidine kinase WalK"/>
    <property type="match status" value="1"/>
</dbReference>
<dbReference type="PRINTS" id="PR00344">
    <property type="entry name" value="BCTRLSENSOR"/>
</dbReference>
<reference evidence="12 13" key="1">
    <citation type="submission" date="2019-06" db="EMBL/GenBank/DDBJ databases">
        <title>Whole genome shotgun sequence of Brevibacillus parabrevis NBRC 12334.</title>
        <authorList>
            <person name="Hosoyama A."/>
            <person name="Uohara A."/>
            <person name="Ohji S."/>
            <person name="Ichikawa N."/>
        </authorList>
    </citation>
    <scope>NUCLEOTIDE SEQUENCE [LARGE SCALE GENOMIC DNA]</scope>
    <source>
        <strain evidence="12 13">NBRC 12334</strain>
    </source>
</reference>
<dbReference type="PANTHER" id="PTHR45453">
    <property type="entry name" value="PHOSPHATE REGULON SENSOR PROTEIN PHOR"/>
    <property type="match status" value="1"/>
</dbReference>
<dbReference type="InterPro" id="IPR003594">
    <property type="entry name" value="HATPase_dom"/>
</dbReference>
<dbReference type="RefSeq" id="WP_122966209.1">
    <property type="nucleotide sequence ID" value="NZ_BJMH01000006.1"/>
</dbReference>
<keyword evidence="8" id="KW-0067">ATP-binding</keyword>
<dbReference type="CDD" id="cd00075">
    <property type="entry name" value="HATPase"/>
    <property type="match status" value="1"/>
</dbReference>
<evidence type="ECO:0000256" key="3">
    <source>
        <dbReference type="ARBA" id="ARBA00012438"/>
    </source>
</evidence>
<evidence type="ECO:0000256" key="10">
    <source>
        <dbReference type="SAM" id="Phobius"/>
    </source>
</evidence>
<evidence type="ECO:0000313" key="13">
    <source>
        <dbReference type="Proteomes" id="UP000316882"/>
    </source>
</evidence>
<comment type="caution">
    <text evidence="12">The sequence shown here is derived from an EMBL/GenBank/DDBJ whole genome shotgun (WGS) entry which is preliminary data.</text>
</comment>
<name>A0A4Y3PC88_BREPA</name>
<dbReference type="PROSITE" id="PS50109">
    <property type="entry name" value="HIS_KIN"/>
    <property type="match status" value="1"/>
</dbReference>
<protein>
    <recommendedName>
        <fullName evidence="3">histidine kinase</fullName>
        <ecNumber evidence="3">2.7.13.3</ecNumber>
    </recommendedName>
</protein>
<dbReference type="InterPro" id="IPR036890">
    <property type="entry name" value="HATPase_C_sf"/>
</dbReference>
<keyword evidence="13" id="KW-1185">Reference proteome</keyword>
<evidence type="ECO:0000256" key="8">
    <source>
        <dbReference type="ARBA" id="ARBA00022840"/>
    </source>
</evidence>
<keyword evidence="9" id="KW-0902">Two-component regulatory system</keyword>
<evidence type="ECO:0000256" key="2">
    <source>
        <dbReference type="ARBA" id="ARBA00004651"/>
    </source>
</evidence>
<dbReference type="GO" id="GO:0005886">
    <property type="term" value="C:plasma membrane"/>
    <property type="evidence" value="ECO:0007669"/>
    <property type="project" value="UniProtKB-SubCell"/>
</dbReference>
<dbReference type="AlphaFoldDB" id="A0A4Y3PC88"/>